<sequence>MVTYGSPISQFTNGPGGDPDLRRLKAGPNSSLPFPSRFVAHFLLPFLPSSLAFPPRGGCAGLTANLPRTPKLREPPAAPPAGPASSRLFLPPCAPGGSGGTGRGPRTFTGDGRPAVREEDVTVGEEALFCPGKRLERRAAPKSMPFQSDESRNETLRFLQLQPSGQPLVNFYRLRKAKNPGRYQNEAVLPSRESLFSVELIKGTRVQALFREDPTCRGATKPMHHSYRSPHALEPVLRNKRSHRNEKPAHHNEE</sequence>
<dbReference type="AlphaFoldDB" id="A0AB34GQG1"/>
<reference evidence="2 3" key="1">
    <citation type="submission" date="2022-11" db="EMBL/GenBank/DDBJ databases">
        <title>Whole genome sequence of Eschrichtius robustus ER-17-0199.</title>
        <authorList>
            <person name="Bruniche-Olsen A."/>
            <person name="Black A.N."/>
            <person name="Fields C.J."/>
            <person name="Walden K."/>
            <person name="Dewoody J.A."/>
        </authorList>
    </citation>
    <scope>NUCLEOTIDE SEQUENCE [LARGE SCALE GENOMIC DNA]</scope>
    <source>
        <strain evidence="2">ER-17-0199</strain>
        <tissue evidence="2">Blubber</tissue>
    </source>
</reference>
<keyword evidence="3" id="KW-1185">Reference proteome</keyword>
<dbReference type="Proteomes" id="UP001159641">
    <property type="component" value="Unassembled WGS sequence"/>
</dbReference>
<comment type="caution">
    <text evidence="2">The sequence shown here is derived from an EMBL/GenBank/DDBJ whole genome shotgun (WGS) entry which is preliminary data.</text>
</comment>
<evidence type="ECO:0000256" key="1">
    <source>
        <dbReference type="SAM" id="MobiDB-lite"/>
    </source>
</evidence>
<name>A0AB34GQG1_ESCRO</name>
<gene>
    <name evidence="2" type="ORF">J1605_010753</name>
</gene>
<protein>
    <submittedName>
        <fullName evidence="2">Uncharacterized protein</fullName>
    </submittedName>
</protein>
<evidence type="ECO:0000313" key="3">
    <source>
        <dbReference type="Proteomes" id="UP001159641"/>
    </source>
</evidence>
<organism evidence="2 3">
    <name type="scientific">Eschrichtius robustus</name>
    <name type="common">California gray whale</name>
    <name type="synonym">Eschrichtius gibbosus</name>
    <dbReference type="NCBI Taxonomy" id="9764"/>
    <lineage>
        <taxon>Eukaryota</taxon>
        <taxon>Metazoa</taxon>
        <taxon>Chordata</taxon>
        <taxon>Craniata</taxon>
        <taxon>Vertebrata</taxon>
        <taxon>Euteleostomi</taxon>
        <taxon>Mammalia</taxon>
        <taxon>Eutheria</taxon>
        <taxon>Laurasiatheria</taxon>
        <taxon>Artiodactyla</taxon>
        <taxon>Whippomorpha</taxon>
        <taxon>Cetacea</taxon>
        <taxon>Mysticeti</taxon>
        <taxon>Eschrichtiidae</taxon>
        <taxon>Eschrichtius</taxon>
    </lineage>
</organism>
<proteinExistence type="predicted"/>
<evidence type="ECO:0000313" key="2">
    <source>
        <dbReference type="EMBL" id="KAJ8781769.1"/>
    </source>
</evidence>
<feature type="compositionally biased region" description="Polar residues" evidence="1">
    <location>
        <begin position="1"/>
        <end position="13"/>
    </location>
</feature>
<accession>A0AB34GQG1</accession>
<feature type="compositionally biased region" description="Basic and acidic residues" evidence="1">
    <location>
        <begin position="245"/>
        <end position="254"/>
    </location>
</feature>
<feature type="region of interest" description="Disordered" evidence="1">
    <location>
        <begin position="1"/>
        <end position="28"/>
    </location>
</feature>
<dbReference type="EMBL" id="JAIQCJ010002139">
    <property type="protein sequence ID" value="KAJ8781769.1"/>
    <property type="molecule type" value="Genomic_DNA"/>
</dbReference>
<feature type="region of interest" description="Disordered" evidence="1">
    <location>
        <begin position="216"/>
        <end position="254"/>
    </location>
</feature>